<keyword evidence="3" id="KW-1185">Reference proteome</keyword>
<sequence length="118" mass="13292">MTGDVDEYAAGLDDAAVELLYLFRDRVLALGDVDERVHPSEVAWARARVFATAFIVSSRLEVAIDLLRRVEHPRLRESFATTRKVWTHRMFFTAADQIDDVIAELLAEAFDTVGPGTR</sequence>
<dbReference type="Proteomes" id="UP000305109">
    <property type="component" value="Unassembled WGS sequence"/>
</dbReference>
<name>A0ABY2RJH6_9NOCA</name>
<dbReference type="InterPro" id="IPR043714">
    <property type="entry name" value="DUF5655"/>
</dbReference>
<evidence type="ECO:0000259" key="1">
    <source>
        <dbReference type="Pfam" id="PF18899"/>
    </source>
</evidence>
<dbReference type="EMBL" id="SUMD01000005">
    <property type="protein sequence ID" value="TJZ77829.1"/>
    <property type="molecule type" value="Genomic_DNA"/>
</dbReference>
<organism evidence="2 3">
    <name type="scientific">Rhodococcus oryzae</name>
    <dbReference type="NCBI Taxonomy" id="2571143"/>
    <lineage>
        <taxon>Bacteria</taxon>
        <taxon>Bacillati</taxon>
        <taxon>Actinomycetota</taxon>
        <taxon>Actinomycetes</taxon>
        <taxon>Mycobacteriales</taxon>
        <taxon>Nocardiaceae</taxon>
        <taxon>Rhodococcus</taxon>
    </lineage>
</organism>
<evidence type="ECO:0000313" key="3">
    <source>
        <dbReference type="Proteomes" id="UP000305109"/>
    </source>
</evidence>
<dbReference type="RefSeq" id="WP_136910063.1">
    <property type="nucleotide sequence ID" value="NZ_SUMD01000005.1"/>
</dbReference>
<proteinExistence type="predicted"/>
<feature type="domain" description="DUF5655" evidence="1">
    <location>
        <begin position="5"/>
        <end position="112"/>
    </location>
</feature>
<dbReference type="Pfam" id="PF18899">
    <property type="entry name" value="DUF5655"/>
    <property type="match status" value="1"/>
</dbReference>
<evidence type="ECO:0000313" key="2">
    <source>
        <dbReference type="EMBL" id="TJZ77829.1"/>
    </source>
</evidence>
<accession>A0ABY2RJH6</accession>
<comment type="caution">
    <text evidence="2">The sequence shown here is derived from an EMBL/GenBank/DDBJ whole genome shotgun (WGS) entry which is preliminary data.</text>
</comment>
<reference evidence="2 3" key="1">
    <citation type="submission" date="2019-04" db="EMBL/GenBank/DDBJ databases">
        <title>Rhodococcus oryzae sp. nov., a novel actinomycete isolated from rhizosphere soil of rice (Oryza sativa L.).</title>
        <authorList>
            <person name="Li C."/>
        </authorList>
    </citation>
    <scope>NUCLEOTIDE SEQUENCE [LARGE SCALE GENOMIC DNA]</scope>
    <source>
        <strain evidence="2 3">NEAU-CX67</strain>
    </source>
</reference>
<protein>
    <recommendedName>
        <fullName evidence="1">DUF5655 domain-containing protein</fullName>
    </recommendedName>
</protein>
<gene>
    <name evidence="2" type="ORF">FCG67_12195</name>
</gene>